<dbReference type="Proteomes" id="UP001501787">
    <property type="component" value="Unassembled WGS sequence"/>
</dbReference>
<feature type="region of interest" description="Disordered" evidence="1">
    <location>
        <begin position="287"/>
        <end position="327"/>
    </location>
</feature>
<feature type="compositionally biased region" description="Polar residues" evidence="1">
    <location>
        <begin position="287"/>
        <end position="296"/>
    </location>
</feature>
<dbReference type="RefSeq" id="WP_201504216.1">
    <property type="nucleotide sequence ID" value="NZ_BAAAFR010000001.1"/>
</dbReference>
<proteinExistence type="predicted"/>
<dbReference type="PROSITE" id="PS00019">
    <property type="entry name" value="ACTININ_1"/>
    <property type="match status" value="1"/>
</dbReference>
<name>A0ABN0VKG4_9GAMM</name>
<evidence type="ECO:0000313" key="3">
    <source>
        <dbReference type="Proteomes" id="UP001501787"/>
    </source>
</evidence>
<feature type="region of interest" description="Disordered" evidence="1">
    <location>
        <begin position="513"/>
        <end position="556"/>
    </location>
</feature>
<dbReference type="EMBL" id="BAAAFR010000001">
    <property type="protein sequence ID" value="GAA0308801.1"/>
    <property type="molecule type" value="Genomic_DNA"/>
</dbReference>
<accession>A0ABN0VKG4</accession>
<evidence type="ECO:0000256" key="1">
    <source>
        <dbReference type="SAM" id="MobiDB-lite"/>
    </source>
</evidence>
<sequence>MSLIRPKPVRGIQFDADRNGFMCALSRRESSSNLLLPHNNKDNIKSQIVINQIGYVGYFQFGEDALIDCGYYNPRKQNSDKSRKNNWTGSWTGKNNIQSLESFKSSPEVQVKAFQEWINILCNRIRNLNINEFYGKIINGDEITESGCIAGAHLKGAGHVLNFLTSNGKVNGKDGNNVGVGEYIGLLALYDLESCCNRKIYITVKDNNSPVSDIAVKVESEYKAGKYYSKIGKITNTYTTNKDGKIPVIVRHPGAVVKVTVNGKSQTITQKADQRQSYTIDITGSIKATGTLSQPDTPKPRPVPNKSPQDQRNEQNLQQQAQQLSSSESLKDVTFNITIVEGDTKKPITNMRYYLVYKGNLKEHRTNSQGIESNITATVGEDIEVCVAGKNSLQTVGNFTVSSNHEGKTINVSLPVESFKLKVIDTNKAVVKNSYFMIFYRGRKIVKKTNSQGFFSLKMLVGFVYGFGQTNGTELLKIRCLEGIGEQVIEINSSAKSTSLRINIMRGIPGFNTKNQHVSSSSNSSKASQKNVETKKIESNTQKKGNPITSVVTSKPTSDTTRYHIYHNGKIKRQNANATGYAEFIYYDENGGKHNLGKSAYILAPRRGSGNKKVGGNVYLIDQRQHSSYISSNRKLGYKWQIPEKIDGTIRRRYYLNGLTMAGTLGALMKMGYQEYHGTGWSNRAGESVGSSTHRNGEAGDFRYLGKNNVHRTSSVHTTEPNKFDKPENQRWVNIFKTFGFQTFYTGTKAKNGVAALKYTTFIKDHHHHLHLGKQGSAASLKSRGILEDI</sequence>
<evidence type="ECO:0000313" key="2">
    <source>
        <dbReference type="EMBL" id="GAA0308801.1"/>
    </source>
</evidence>
<keyword evidence="3" id="KW-1185">Reference proteome</keyword>
<feature type="compositionally biased region" description="Low complexity" evidence="1">
    <location>
        <begin position="519"/>
        <end position="528"/>
    </location>
</feature>
<reference evidence="2 3" key="1">
    <citation type="journal article" date="2019" name="Int. J. Syst. Evol. Microbiol.">
        <title>The Global Catalogue of Microorganisms (GCM) 10K type strain sequencing project: providing services to taxonomists for standard genome sequencing and annotation.</title>
        <authorList>
            <consortium name="The Broad Institute Genomics Platform"/>
            <consortium name="The Broad Institute Genome Sequencing Center for Infectious Disease"/>
            <person name="Wu L."/>
            <person name="Ma J."/>
        </authorList>
    </citation>
    <scope>NUCLEOTIDE SEQUENCE [LARGE SCALE GENOMIC DNA]</scope>
    <source>
        <strain evidence="2 3">JCM 16343</strain>
    </source>
</reference>
<organism evidence="2 3">
    <name type="scientific">Psychrobacter aestuarii</name>
    <dbReference type="NCBI Taxonomy" id="556327"/>
    <lineage>
        <taxon>Bacteria</taxon>
        <taxon>Pseudomonadati</taxon>
        <taxon>Pseudomonadota</taxon>
        <taxon>Gammaproteobacteria</taxon>
        <taxon>Moraxellales</taxon>
        <taxon>Moraxellaceae</taxon>
        <taxon>Psychrobacter</taxon>
    </lineage>
</organism>
<comment type="caution">
    <text evidence="2">The sequence shown here is derived from an EMBL/GenBank/DDBJ whole genome shotgun (WGS) entry which is preliminary data.</text>
</comment>
<gene>
    <name evidence="2" type="ORF">GCM10009129_02420</name>
</gene>
<protein>
    <submittedName>
        <fullName evidence="2">Uncharacterized protein</fullName>
    </submittedName>
</protein>
<feature type="compositionally biased region" description="Low complexity" evidence="1">
    <location>
        <begin position="314"/>
        <end position="327"/>
    </location>
</feature>
<feature type="compositionally biased region" description="Polar residues" evidence="1">
    <location>
        <begin position="539"/>
        <end position="556"/>
    </location>
</feature>
<dbReference type="InterPro" id="IPR001589">
    <property type="entry name" value="Actinin_actin-bd_CS"/>
</dbReference>